<accession>A0ACC0E9V8</accession>
<sequence>MRLRQLTSVFFGLFDEYPLMKKYRNRRIAPTSQSRPKEGGKKEIIPSGFLIEDSANRTFLSPQYFNESVFANGDNVTCQPAPMKLSEDFCTVIPIKDVPRVSVSSQGYQWTICAVIPPSGPNSENTTTGFLYSGEKLNCTCLCPSHLFLPDWKFQVQVSESVYRVTNTYGHACFHSPLCLRTVSICASCLFNTGFTIKICTVYDSATPKLSEFARLYYNNVPDLGFATLDHLYRDMSIPPHALPLSAFPPVYNETQRDLYANSSITWPQISHLRSWLGNLSVISLEPKPSIISTSGKIQTEKESEKEKIVLGNLTVVDTFFEAFEATNDKPDGGSGFEIDVKGLGSVRPLGQLYNFSRIPVVWALVFNNSLSMNSGLMGAANADLNGKQIGVNYLCTNTTKEWQSVPKVLSITVGSTLAVFSACFTLLVAVARRLDDLNFKRTDHLETDQLTDSHTQAILKLEDGEVVRLHTTSVEQQN</sequence>
<name>A0ACC0E9V8_9BASI</name>
<gene>
    <name evidence="1" type="ORF">MJO28_009843</name>
</gene>
<dbReference type="EMBL" id="CM045873">
    <property type="protein sequence ID" value="KAI7947935.1"/>
    <property type="molecule type" value="Genomic_DNA"/>
</dbReference>
<reference evidence="1 2" key="3">
    <citation type="journal article" date="2022" name="Microbiol. Spectr.">
        <title>Folding features and dynamics of 3D genome architecture in plant fungal pathogens.</title>
        <authorList>
            <person name="Xia C."/>
        </authorList>
    </citation>
    <scope>NUCLEOTIDE SEQUENCE [LARGE SCALE GENOMIC DNA]</scope>
    <source>
        <strain evidence="1 2">93-210</strain>
    </source>
</reference>
<keyword evidence="2" id="KW-1185">Reference proteome</keyword>
<dbReference type="Proteomes" id="UP001060170">
    <property type="component" value="Chromosome 9"/>
</dbReference>
<evidence type="ECO:0000313" key="2">
    <source>
        <dbReference type="Proteomes" id="UP001060170"/>
    </source>
</evidence>
<evidence type="ECO:0000313" key="1">
    <source>
        <dbReference type="EMBL" id="KAI7947935.1"/>
    </source>
</evidence>
<comment type="caution">
    <text evidence="1">The sequence shown here is derived from an EMBL/GenBank/DDBJ whole genome shotgun (WGS) entry which is preliminary data.</text>
</comment>
<organism evidence="1 2">
    <name type="scientific">Puccinia striiformis f. sp. tritici</name>
    <dbReference type="NCBI Taxonomy" id="168172"/>
    <lineage>
        <taxon>Eukaryota</taxon>
        <taxon>Fungi</taxon>
        <taxon>Dikarya</taxon>
        <taxon>Basidiomycota</taxon>
        <taxon>Pucciniomycotina</taxon>
        <taxon>Pucciniomycetes</taxon>
        <taxon>Pucciniales</taxon>
        <taxon>Pucciniaceae</taxon>
        <taxon>Puccinia</taxon>
    </lineage>
</organism>
<proteinExistence type="predicted"/>
<reference evidence="2" key="2">
    <citation type="journal article" date="2018" name="Mol. Plant Microbe Interact.">
        <title>Genome sequence resources for the wheat stripe rust pathogen (Puccinia striiformis f. sp. tritici) and the barley stripe rust pathogen (Puccinia striiformis f. sp. hordei).</title>
        <authorList>
            <person name="Xia C."/>
            <person name="Wang M."/>
            <person name="Yin C."/>
            <person name="Cornejo O.E."/>
            <person name="Hulbert S.H."/>
            <person name="Chen X."/>
        </authorList>
    </citation>
    <scope>NUCLEOTIDE SEQUENCE [LARGE SCALE GENOMIC DNA]</scope>
    <source>
        <strain evidence="2">93-210</strain>
    </source>
</reference>
<reference evidence="2" key="1">
    <citation type="journal article" date="2018" name="BMC Genomics">
        <title>Genomic insights into host adaptation between the wheat stripe rust pathogen (Puccinia striiformis f. sp. tritici) and the barley stripe rust pathogen (Puccinia striiformis f. sp. hordei).</title>
        <authorList>
            <person name="Xia C."/>
            <person name="Wang M."/>
            <person name="Yin C."/>
            <person name="Cornejo O.E."/>
            <person name="Hulbert S.H."/>
            <person name="Chen X."/>
        </authorList>
    </citation>
    <scope>NUCLEOTIDE SEQUENCE [LARGE SCALE GENOMIC DNA]</scope>
    <source>
        <strain evidence="2">93-210</strain>
    </source>
</reference>
<protein>
    <submittedName>
        <fullName evidence="1">Uncharacterized protein</fullName>
    </submittedName>
</protein>